<feature type="transmembrane region" description="Helical" evidence="1">
    <location>
        <begin position="120"/>
        <end position="138"/>
    </location>
</feature>
<dbReference type="InterPro" id="IPR006750">
    <property type="entry name" value="YdcZ"/>
</dbReference>
<sequence length="143" mass="15681">MTLYILIALFNGICIVTSRTLNGQLAQQRNAFYSAMINHIVGFAFLTLFVIAYKDYQSINLINIPLISFVGGIIGAFFVVINSYVLPLLGVMLTSVLAICGQMISSLLIDIINEVQTTHLLLQLMGVGLIIGGVLINFRKKTK</sequence>
<dbReference type="GO" id="GO:0005886">
    <property type="term" value="C:plasma membrane"/>
    <property type="evidence" value="ECO:0007669"/>
    <property type="project" value="TreeGrafter"/>
</dbReference>
<evidence type="ECO:0008006" key="4">
    <source>
        <dbReference type="Google" id="ProtNLM"/>
    </source>
</evidence>
<feature type="transmembrane region" description="Helical" evidence="1">
    <location>
        <begin position="31"/>
        <end position="53"/>
    </location>
</feature>
<keyword evidence="3" id="KW-1185">Reference proteome</keyword>
<dbReference type="Pfam" id="PF04657">
    <property type="entry name" value="DMT_YdcZ"/>
    <property type="match status" value="1"/>
</dbReference>
<evidence type="ECO:0000256" key="1">
    <source>
        <dbReference type="SAM" id="Phobius"/>
    </source>
</evidence>
<comment type="caution">
    <text evidence="2">The sequence shown here is derived from an EMBL/GenBank/DDBJ whole genome shotgun (WGS) entry which is preliminary data.</text>
</comment>
<feature type="transmembrane region" description="Helical" evidence="1">
    <location>
        <begin position="88"/>
        <end position="108"/>
    </location>
</feature>
<organism evidence="2 3">
    <name type="scientific">Providencia heimbachae ATCC 35613</name>
    <dbReference type="NCBI Taxonomy" id="1354272"/>
    <lineage>
        <taxon>Bacteria</taxon>
        <taxon>Pseudomonadati</taxon>
        <taxon>Pseudomonadota</taxon>
        <taxon>Gammaproteobacteria</taxon>
        <taxon>Enterobacterales</taxon>
        <taxon>Morganellaceae</taxon>
        <taxon>Providencia</taxon>
    </lineage>
</organism>
<protein>
    <recommendedName>
        <fullName evidence="4">EamA-like transporter family protein</fullName>
    </recommendedName>
</protein>
<keyword evidence="1" id="KW-0472">Membrane</keyword>
<dbReference type="Proteomes" id="UP000078224">
    <property type="component" value="Unassembled WGS sequence"/>
</dbReference>
<keyword evidence="1" id="KW-0812">Transmembrane</keyword>
<evidence type="ECO:0000313" key="2">
    <source>
        <dbReference type="EMBL" id="OAT54454.1"/>
    </source>
</evidence>
<gene>
    <name evidence="2" type="ORF">M998_0445</name>
</gene>
<dbReference type="RefSeq" id="WP_068907317.1">
    <property type="nucleotide sequence ID" value="NZ_LXEW01000010.1"/>
</dbReference>
<dbReference type="AlphaFoldDB" id="A0A1B7K352"/>
<accession>A0A1B7K352</accession>
<dbReference type="PANTHER" id="PTHR34821:SF2">
    <property type="entry name" value="INNER MEMBRANE PROTEIN YDCZ"/>
    <property type="match status" value="1"/>
</dbReference>
<reference evidence="2 3" key="1">
    <citation type="submission" date="2016-04" db="EMBL/GenBank/DDBJ databases">
        <title>ATOL: Assembling a taxonomically balanced genome-scale reconstruction of the evolutionary history of the Enterobacteriaceae.</title>
        <authorList>
            <person name="Plunkett G.III."/>
            <person name="Neeno-Eckwall E.C."/>
            <person name="Glasner J.D."/>
            <person name="Perna N.T."/>
        </authorList>
    </citation>
    <scope>NUCLEOTIDE SEQUENCE [LARGE SCALE GENOMIC DNA]</scope>
    <source>
        <strain evidence="2 3">ATCC 35613</strain>
    </source>
</reference>
<evidence type="ECO:0000313" key="3">
    <source>
        <dbReference type="Proteomes" id="UP000078224"/>
    </source>
</evidence>
<keyword evidence="1" id="KW-1133">Transmembrane helix</keyword>
<dbReference type="EMBL" id="LXEW01000010">
    <property type="protein sequence ID" value="OAT54454.1"/>
    <property type="molecule type" value="Genomic_DNA"/>
</dbReference>
<proteinExistence type="predicted"/>
<dbReference type="PATRIC" id="fig|1354272.4.peg.460"/>
<name>A0A1B7K352_9GAMM</name>
<dbReference type="PANTHER" id="PTHR34821">
    <property type="entry name" value="INNER MEMBRANE PROTEIN YDCZ"/>
    <property type="match status" value="1"/>
</dbReference>
<feature type="transmembrane region" description="Helical" evidence="1">
    <location>
        <begin position="59"/>
        <end position="81"/>
    </location>
</feature>